<evidence type="ECO:0000259" key="2">
    <source>
        <dbReference type="Pfam" id="PF07179"/>
    </source>
</evidence>
<accession>W6K2W3</accession>
<dbReference type="EMBL" id="CAJA01000501">
    <property type="protein sequence ID" value="CCH75480.1"/>
    <property type="molecule type" value="Genomic_DNA"/>
</dbReference>
<evidence type="ECO:0000313" key="4">
    <source>
        <dbReference type="Proteomes" id="UP000035763"/>
    </source>
</evidence>
<feature type="region of interest" description="Disordered" evidence="1">
    <location>
        <begin position="1"/>
        <end position="39"/>
    </location>
</feature>
<evidence type="ECO:0000256" key="1">
    <source>
        <dbReference type="SAM" id="MobiDB-lite"/>
    </source>
</evidence>
<keyword evidence="4" id="KW-1185">Reference proteome</keyword>
<name>W6K2W3_9MICO</name>
<gene>
    <name evidence="3" type="ORF">BN11_740003</name>
</gene>
<comment type="caution">
    <text evidence="3">The sequence shown here is derived from an EMBL/GenBank/DDBJ whole genome shotgun (WGS) entry which is preliminary data.</text>
</comment>
<dbReference type="InterPro" id="IPR009839">
    <property type="entry name" value="SseB_N"/>
</dbReference>
<dbReference type="Proteomes" id="UP000035763">
    <property type="component" value="Unassembled WGS sequence"/>
</dbReference>
<sequence length="254" mass="26241">MSNPRDHAHHPHRVAPGDATDTAGVPWARRDLTPSGFEADMGDSDPALVAALAGADEEAMMAAVAAGRFLVAVVAHAEETVTGADGLVRDAAVDMALITLVGPDGRRALPAFTGLAELAAWDPSARPVPVTADRLGQAAVAESCDVIVLNLGAPGERELRSSQVWALAMRRGWTTPHTDPFVAAAVETGLAGSPDVQAHALYAAQPPGTLGVQLTLRPGMTQAQVNGLLTSVGERLAADGEFRARIDGLAFRLG</sequence>
<dbReference type="STRING" id="1193182.BN11_740003"/>
<organism evidence="3 4">
    <name type="scientific">Nostocoides australiense Ben110</name>
    <dbReference type="NCBI Taxonomy" id="1193182"/>
    <lineage>
        <taxon>Bacteria</taxon>
        <taxon>Bacillati</taxon>
        <taxon>Actinomycetota</taxon>
        <taxon>Actinomycetes</taxon>
        <taxon>Micrococcales</taxon>
        <taxon>Intrasporangiaceae</taxon>
        <taxon>Nostocoides</taxon>
    </lineage>
</organism>
<dbReference type="AlphaFoldDB" id="W6K2W3"/>
<proteinExistence type="predicted"/>
<dbReference type="OrthoDB" id="5188303at2"/>
<evidence type="ECO:0000313" key="3">
    <source>
        <dbReference type="EMBL" id="CCH75480.1"/>
    </source>
</evidence>
<dbReference type="RefSeq" id="WP_048696004.1">
    <property type="nucleotide sequence ID" value="NZ_HG764815.1"/>
</dbReference>
<dbReference type="Pfam" id="PF07179">
    <property type="entry name" value="SseB"/>
    <property type="match status" value="1"/>
</dbReference>
<reference evidence="3 4" key="1">
    <citation type="journal article" date="2013" name="ISME J.">
        <title>A metabolic model for members of the genus Tetrasphaera involved in enhanced biological phosphorus removal.</title>
        <authorList>
            <person name="Kristiansen R."/>
            <person name="Nguyen H.T.T."/>
            <person name="Saunders A.M."/>
            <person name="Nielsen J.L."/>
            <person name="Wimmer R."/>
            <person name="Le V.Q."/>
            <person name="McIlroy S.J."/>
            <person name="Petrovski S."/>
            <person name="Seviour R.J."/>
            <person name="Calteau A."/>
            <person name="Nielsen K.L."/>
            <person name="Nielsen P.H."/>
        </authorList>
    </citation>
    <scope>NUCLEOTIDE SEQUENCE [LARGE SCALE GENOMIC DNA]</scope>
    <source>
        <strain evidence="3 4">Ben110</strain>
    </source>
</reference>
<protein>
    <recommendedName>
        <fullName evidence="2">SseB protein N-terminal domain-containing protein</fullName>
    </recommendedName>
</protein>
<feature type="domain" description="SseB protein N-terminal" evidence="2">
    <location>
        <begin position="47"/>
        <end position="166"/>
    </location>
</feature>